<dbReference type="SUPFAM" id="SSF53822">
    <property type="entry name" value="Periplasmic binding protein-like I"/>
    <property type="match status" value="1"/>
</dbReference>
<protein>
    <recommendedName>
        <fullName evidence="4">Leucine-binding protein domain-containing protein</fullName>
    </recommendedName>
</protein>
<accession>A0A6M4GZB9</accession>
<dbReference type="InterPro" id="IPR028081">
    <property type="entry name" value="Leu-bd"/>
</dbReference>
<feature type="domain" description="Leucine-binding protein" evidence="4">
    <location>
        <begin position="33"/>
        <end position="397"/>
    </location>
</feature>
<reference evidence="5 6" key="1">
    <citation type="submission" date="2020-04" db="EMBL/GenBank/DDBJ databases">
        <title>Usitatibacter rugosus gen. nov., sp. nov. and Usitatibacter palustris sp. nov., novel members of Usitatibacteraceae fam. nov. within the order Nitrosomonadales isolated from soil.</title>
        <authorList>
            <person name="Huber K.J."/>
            <person name="Neumann-Schaal M."/>
            <person name="Geppert A."/>
            <person name="Luckner M."/>
            <person name="Wanner G."/>
            <person name="Overmann J."/>
        </authorList>
    </citation>
    <scope>NUCLEOTIDE SEQUENCE [LARGE SCALE GENOMIC DNA]</scope>
    <source>
        <strain evidence="5 6">0125_3</strain>
    </source>
</reference>
<dbReference type="PANTHER" id="PTHR47235:SF1">
    <property type="entry name" value="BLR6548 PROTEIN"/>
    <property type="match status" value="1"/>
</dbReference>
<dbReference type="AlphaFoldDB" id="A0A6M4GZB9"/>
<proteinExistence type="inferred from homology"/>
<dbReference type="Proteomes" id="UP000501534">
    <property type="component" value="Chromosome"/>
</dbReference>
<organism evidence="5 6">
    <name type="scientific">Usitatibacter rugosus</name>
    <dbReference type="NCBI Taxonomy" id="2732067"/>
    <lineage>
        <taxon>Bacteria</taxon>
        <taxon>Pseudomonadati</taxon>
        <taxon>Pseudomonadota</taxon>
        <taxon>Betaproteobacteria</taxon>
        <taxon>Nitrosomonadales</taxon>
        <taxon>Usitatibacteraceae</taxon>
        <taxon>Usitatibacter</taxon>
    </lineage>
</organism>
<feature type="signal peptide" evidence="3">
    <location>
        <begin position="1"/>
        <end position="30"/>
    </location>
</feature>
<evidence type="ECO:0000259" key="4">
    <source>
        <dbReference type="Pfam" id="PF13458"/>
    </source>
</evidence>
<dbReference type="EMBL" id="CP053069">
    <property type="protein sequence ID" value="QJR10877.1"/>
    <property type="molecule type" value="Genomic_DNA"/>
</dbReference>
<feature type="chain" id="PRO_5026824514" description="Leucine-binding protein domain-containing protein" evidence="3">
    <location>
        <begin position="31"/>
        <end position="440"/>
    </location>
</feature>
<comment type="similarity">
    <text evidence="1">Belongs to the leucine-binding protein family.</text>
</comment>
<dbReference type="InterPro" id="IPR028082">
    <property type="entry name" value="Peripla_BP_I"/>
</dbReference>
<sequence length="440" mass="48237">MKTELRMKVAAAAMAVAGVLGVAVDSAAQSANEIFVPVLVYRTGAYAPNGVPWADGFVDYLKLVNARDGGVNGIKIAYEECETGYATDRGVECYERLKSKKPVAFSPLSTGISYALIDKVPQDKIVLITAGYGRADSVDGGDFKYVFPMLGTYWDAADILVQHVKKKGNLKGKKIALVYHDSPYGKEPIPVLEALSKIEGFELIKLPVTHPGVEQKATWLQVRQQRPDYVFLWGWGVMNSTSIKEAIAVSYPRLQMYGVWWSAAEPDVLPAEAAAKGYNGLALGHSAEKDAPIHKDMAKYLYEKGQGTAKSKDEVGSVLYNRGMLSAMLTIESIRAAQGKYGKRVVTGEEVQWGAEHLNLDAARIKALGVEGMMQPLKTSCADHAGVHKARVHTWDGSQWSYTSDWYESNSKVLAPIIKASADRYAAEKKFEKRDCSKEK</sequence>
<dbReference type="RefSeq" id="WP_212757078.1">
    <property type="nucleotide sequence ID" value="NZ_CP053069.1"/>
</dbReference>
<dbReference type="Pfam" id="PF13458">
    <property type="entry name" value="Peripla_BP_6"/>
    <property type="match status" value="1"/>
</dbReference>
<dbReference type="KEGG" id="uru:DSM104443_01947"/>
<evidence type="ECO:0000313" key="6">
    <source>
        <dbReference type="Proteomes" id="UP000501534"/>
    </source>
</evidence>
<evidence type="ECO:0000256" key="1">
    <source>
        <dbReference type="ARBA" id="ARBA00010062"/>
    </source>
</evidence>
<keyword evidence="2 3" id="KW-0732">Signal</keyword>
<gene>
    <name evidence="5" type="ORF">DSM104443_01947</name>
</gene>
<dbReference type="CDD" id="cd06334">
    <property type="entry name" value="PBP1_ABC_ligand_binding-like"/>
    <property type="match status" value="1"/>
</dbReference>
<keyword evidence="6" id="KW-1185">Reference proteome</keyword>
<evidence type="ECO:0000313" key="5">
    <source>
        <dbReference type="EMBL" id="QJR10877.1"/>
    </source>
</evidence>
<dbReference type="PANTHER" id="PTHR47235">
    <property type="entry name" value="BLR6548 PROTEIN"/>
    <property type="match status" value="1"/>
</dbReference>
<dbReference type="Gene3D" id="3.40.50.2300">
    <property type="match status" value="2"/>
</dbReference>
<name>A0A6M4GZB9_9PROT</name>
<evidence type="ECO:0000256" key="2">
    <source>
        <dbReference type="ARBA" id="ARBA00022729"/>
    </source>
</evidence>
<evidence type="ECO:0000256" key="3">
    <source>
        <dbReference type="SAM" id="SignalP"/>
    </source>
</evidence>